<protein>
    <submittedName>
        <fullName evidence="2 3">Uncharacterized protein</fullName>
    </submittedName>
</protein>
<evidence type="ECO:0000256" key="1">
    <source>
        <dbReference type="SAM" id="MobiDB-lite"/>
    </source>
</evidence>
<dbReference type="AlphaFoldDB" id="A0A0Q3QWS1"/>
<dbReference type="Gramene" id="KQK05642">
    <property type="protein sequence ID" value="KQK05642"/>
    <property type="gene ID" value="BRADI_2g21370v3"/>
</dbReference>
<name>A0A0Q3QWS1_BRADI</name>
<organism evidence="2">
    <name type="scientific">Brachypodium distachyon</name>
    <name type="common">Purple false brome</name>
    <name type="synonym">Trachynia distachya</name>
    <dbReference type="NCBI Taxonomy" id="15368"/>
    <lineage>
        <taxon>Eukaryota</taxon>
        <taxon>Viridiplantae</taxon>
        <taxon>Streptophyta</taxon>
        <taxon>Embryophyta</taxon>
        <taxon>Tracheophyta</taxon>
        <taxon>Spermatophyta</taxon>
        <taxon>Magnoliopsida</taxon>
        <taxon>Liliopsida</taxon>
        <taxon>Poales</taxon>
        <taxon>Poaceae</taxon>
        <taxon>BOP clade</taxon>
        <taxon>Pooideae</taxon>
        <taxon>Stipodae</taxon>
        <taxon>Brachypodieae</taxon>
        <taxon>Brachypodium</taxon>
    </lineage>
</organism>
<reference evidence="3" key="3">
    <citation type="submission" date="2018-08" db="UniProtKB">
        <authorList>
            <consortium name="EnsemblPlants"/>
        </authorList>
    </citation>
    <scope>IDENTIFICATION</scope>
    <source>
        <strain evidence="3">cv. Bd21</strain>
    </source>
</reference>
<evidence type="ECO:0000313" key="4">
    <source>
        <dbReference type="Proteomes" id="UP000008810"/>
    </source>
</evidence>
<dbReference type="InParanoid" id="A0A0Q3QWS1"/>
<dbReference type="EnsemblPlants" id="KQK05642">
    <property type="protein sequence ID" value="KQK05642"/>
    <property type="gene ID" value="BRADI_2g21370v3"/>
</dbReference>
<gene>
    <name evidence="2" type="ORF">BRADI_2g21370v3</name>
</gene>
<feature type="compositionally biased region" description="Polar residues" evidence="1">
    <location>
        <begin position="118"/>
        <end position="127"/>
    </location>
</feature>
<sequence>MDDAREMENYLQAGGFGAGRGFLYPPPLGVEGTPSLGLALAAIESTGGMIRPLSPSPDDSLLGGYARLKISDALQSSPPRCADARQATLLSPVSPLDVGGSSPQPSPMKRKKLAVLPYSSSMPCEAR</sequence>
<feature type="region of interest" description="Disordered" evidence="1">
    <location>
        <begin position="92"/>
        <end position="127"/>
    </location>
</feature>
<proteinExistence type="predicted"/>
<dbReference type="EMBL" id="CM000881">
    <property type="protein sequence ID" value="KQK05642.1"/>
    <property type="molecule type" value="Genomic_DNA"/>
</dbReference>
<reference evidence="2 3" key="1">
    <citation type="journal article" date="2010" name="Nature">
        <title>Genome sequencing and analysis of the model grass Brachypodium distachyon.</title>
        <authorList>
            <consortium name="International Brachypodium Initiative"/>
        </authorList>
    </citation>
    <scope>NUCLEOTIDE SEQUENCE [LARGE SCALE GENOMIC DNA]</scope>
    <source>
        <strain evidence="2 3">Bd21</strain>
    </source>
</reference>
<evidence type="ECO:0000313" key="2">
    <source>
        <dbReference type="EMBL" id="KQK05642.1"/>
    </source>
</evidence>
<accession>A0A0Q3QWS1</accession>
<dbReference type="Proteomes" id="UP000008810">
    <property type="component" value="Chromosome 2"/>
</dbReference>
<reference evidence="2" key="2">
    <citation type="submission" date="2017-06" db="EMBL/GenBank/DDBJ databases">
        <title>WGS assembly of Brachypodium distachyon.</title>
        <authorList>
            <consortium name="The International Brachypodium Initiative"/>
            <person name="Lucas S."/>
            <person name="Harmon-Smith M."/>
            <person name="Lail K."/>
            <person name="Tice H."/>
            <person name="Grimwood J."/>
            <person name="Bruce D."/>
            <person name="Barry K."/>
            <person name="Shu S."/>
            <person name="Lindquist E."/>
            <person name="Wang M."/>
            <person name="Pitluck S."/>
            <person name="Vogel J.P."/>
            <person name="Garvin D.F."/>
            <person name="Mockler T.C."/>
            <person name="Schmutz J."/>
            <person name="Rokhsar D."/>
            <person name="Bevan M.W."/>
        </authorList>
    </citation>
    <scope>NUCLEOTIDE SEQUENCE</scope>
    <source>
        <strain evidence="2">Bd21</strain>
    </source>
</reference>
<keyword evidence="4" id="KW-1185">Reference proteome</keyword>
<evidence type="ECO:0000313" key="3">
    <source>
        <dbReference type="EnsemblPlants" id="KQK05642"/>
    </source>
</evidence>